<feature type="region of interest" description="Disordered" evidence="1">
    <location>
        <begin position="31"/>
        <end position="68"/>
    </location>
</feature>
<evidence type="ECO:0008006" key="5">
    <source>
        <dbReference type="Google" id="ProtNLM"/>
    </source>
</evidence>
<evidence type="ECO:0000256" key="1">
    <source>
        <dbReference type="SAM" id="MobiDB-lite"/>
    </source>
</evidence>
<dbReference type="Proteomes" id="UP001558652">
    <property type="component" value="Unassembled WGS sequence"/>
</dbReference>
<protein>
    <recommendedName>
        <fullName evidence="5">Secreted protein</fullName>
    </recommendedName>
</protein>
<organism evidence="3 4">
    <name type="scientific">Ranatra chinensis</name>
    <dbReference type="NCBI Taxonomy" id="642074"/>
    <lineage>
        <taxon>Eukaryota</taxon>
        <taxon>Metazoa</taxon>
        <taxon>Ecdysozoa</taxon>
        <taxon>Arthropoda</taxon>
        <taxon>Hexapoda</taxon>
        <taxon>Insecta</taxon>
        <taxon>Pterygota</taxon>
        <taxon>Neoptera</taxon>
        <taxon>Paraneoptera</taxon>
        <taxon>Hemiptera</taxon>
        <taxon>Heteroptera</taxon>
        <taxon>Panheteroptera</taxon>
        <taxon>Nepomorpha</taxon>
        <taxon>Nepidae</taxon>
        <taxon>Ranatrinae</taxon>
        <taxon>Ranatra</taxon>
    </lineage>
</organism>
<proteinExistence type="predicted"/>
<feature type="signal peptide" evidence="2">
    <location>
        <begin position="1"/>
        <end position="19"/>
    </location>
</feature>
<feature type="chain" id="PRO_5044809727" description="Secreted protein" evidence="2">
    <location>
        <begin position="20"/>
        <end position="119"/>
    </location>
</feature>
<reference evidence="3 4" key="1">
    <citation type="submission" date="2024-07" db="EMBL/GenBank/DDBJ databases">
        <title>Chromosome-level genome assembly of the water stick insect Ranatra chinensis (Heteroptera: Nepidae).</title>
        <authorList>
            <person name="Liu X."/>
        </authorList>
    </citation>
    <scope>NUCLEOTIDE SEQUENCE [LARGE SCALE GENOMIC DNA]</scope>
    <source>
        <strain evidence="3">Cailab_2021Rc</strain>
        <tissue evidence="3">Muscle</tissue>
    </source>
</reference>
<accession>A0ABD0YIH8</accession>
<gene>
    <name evidence="3" type="ORF">AAG570_012258</name>
</gene>
<evidence type="ECO:0000313" key="4">
    <source>
        <dbReference type="Proteomes" id="UP001558652"/>
    </source>
</evidence>
<dbReference type="AlphaFoldDB" id="A0ABD0YIH8"/>
<comment type="caution">
    <text evidence="3">The sequence shown here is derived from an EMBL/GenBank/DDBJ whole genome shotgun (WGS) entry which is preliminary data.</text>
</comment>
<dbReference type="EMBL" id="JBFDAA010000007">
    <property type="protein sequence ID" value="KAL1131020.1"/>
    <property type="molecule type" value="Genomic_DNA"/>
</dbReference>
<evidence type="ECO:0000256" key="2">
    <source>
        <dbReference type="SAM" id="SignalP"/>
    </source>
</evidence>
<keyword evidence="4" id="KW-1185">Reference proteome</keyword>
<keyword evidence="2" id="KW-0732">Signal</keyword>
<sequence>MVRTGGALAIAWALWRSTAVDTVATGGHSVDGWGGSTRVHRHSEREHRPLHSGSPSNNTNRRHRPGTSWSVGGRLACMLRAWWALPSAAARPFPHSHPRTIPPGPATFLSAALITGGHA</sequence>
<evidence type="ECO:0000313" key="3">
    <source>
        <dbReference type="EMBL" id="KAL1131020.1"/>
    </source>
</evidence>
<name>A0ABD0YIH8_9HEMI</name>